<reference evidence="8 9" key="1">
    <citation type="journal article" date="2024" name="ISME J.">
        <title>Tailless and filamentous prophages are predominant in marine Vibrio.</title>
        <authorList>
            <person name="Steensen K."/>
            <person name="Seneca J."/>
            <person name="Bartlau N."/>
            <person name="Yu X.A."/>
            <person name="Hussain F.A."/>
            <person name="Polz M.F."/>
        </authorList>
    </citation>
    <scope>NUCLEOTIDE SEQUENCE [LARGE SCALE GENOMIC DNA]</scope>
    <source>
        <strain evidence="8 9">10N.222.51.A1</strain>
    </source>
</reference>
<evidence type="ECO:0000256" key="4">
    <source>
        <dbReference type="ARBA" id="ARBA00022692"/>
    </source>
</evidence>
<evidence type="ECO:0000256" key="5">
    <source>
        <dbReference type="ARBA" id="ARBA00022989"/>
    </source>
</evidence>
<organism evidence="8 9">
    <name type="scientific">Vibrio gallaecicus</name>
    <dbReference type="NCBI Taxonomy" id="552386"/>
    <lineage>
        <taxon>Bacteria</taxon>
        <taxon>Pseudomonadati</taxon>
        <taxon>Pseudomonadota</taxon>
        <taxon>Gammaproteobacteria</taxon>
        <taxon>Vibrionales</taxon>
        <taxon>Vibrionaceae</taxon>
        <taxon>Vibrio</taxon>
    </lineage>
</organism>
<gene>
    <name evidence="8" type="ORF">AB4566_03665</name>
</gene>
<evidence type="ECO:0000313" key="9">
    <source>
        <dbReference type="Proteomes" id="UP001570417"/>
    </source>
</evidence>
<keyword evidence="6 7" id="KW-0472">Membrane</keyword>
<feature type="transmembrane region" description="Helical" evidence="7">
    <location>
        <begin position="166"/>
        <end position="185"/>
    </location>
</feature>
<dbReference type="InterPro" id="IPR019305">
    <property type="entry name" value="Uncharacterised_Smp"/>
</dbReference>
<comment type="subcellular location">
    <subcellularLocation>
        <location evidence="1">Cell membrane</location>
    </subcellularLocation>
</comment>
<evidence type="ECO:0000313" key="8">
    <source>
        <dbReference type="EMBL" id="MFA0567363.1"/>
    </source>
</evidence>
<feature type="transmembrane region" description="Helical" evidence="7">
    <location>
        <begin position="12"/>
        <end position="34"/>
    </location>
</feature>
<evidence type="ECO:0000256" key="6">
    <source>
        <dbReference type="ARBA" id="ARBA00023136"/>
    </source>
</evidence>
<dbReference type="Pfam" id="PF10144">
    <property type="entry name" value="SMP_2"/>
    <property type="match status" value="1"/>
</dbReference>
<keyword evidence="9" id="KW-1185">Reference proteome</keyword>
<keyword evidence="4 7" id="KW-0812">Transmembrane</keyword>
<keyword evidence="3" id="KW-1003">Cell membrane</keyword>
<name>A0ABV4N7T7_9VIBR</name>
<evidence type="ECO:0000256" key="7">
    <source>
        <dbReference type="SAM" id="Phobius"/>
    </source>
</evidence>
<evidence type="ECO:0000256" key="2">
    <source>
        <dbReference type="ARBA" id="ARBA00005362"/>
    </source>
</evidence>
<dbReference type="EMBL" id="JBFRUW010000005">
    <property type="protein sequence ID" value="MFA0567363.1"/>
    <property type="molecule type" value="Genomic_DNA"/>
</dbReference>
<dbReference type="Proteomes" id="UP001570417">
    <property type="component" value="Unassembled WGS sequence"/>
</dbReference>
<proteinExistence type="inferred from homology"/>
<comment type="caution">
    <text evidence="8">The sequence shown here is derived from an EMBL/GenBank/DDBJ whole genome shotgun (WGS) entry which is preliminary data.</text>
</comment>
<keyword evidence="5 7" id="KW-1133">Transmembrane helix</keyword>
<evidence type="ECO:0000256" key="3">
    <source>
        <dbReference type="ARBA" id="ARBA00022475"/>
    </source>
</evidence>
<dbReference type="RefSeq" id="WP_137373464.1">
    <property type="nucleotide sequence ID" value="NZ_AP025490.1"/>
</dbReference>
<comment type="similarity">
    <text evidence="2">Belongs to the Smp family.</text>
</comment>
<sequence>MNESLFSLRNALRIFALILLSVMFIVTIKNSVVISKGNEKIQSKQLETLTKVLISQASLSASKMIAQQDQERLLQLTNQLSQDRLVFDATIYDAEGIRLASSEQASTVREILGLDTPLATASIGRQQLVEPIYSAENAIIGFVRVTFETGKVTSISDHHYRRIDRYMLGMILMGFISGMLFILIIRKKKTKPGENLLLKNVAQ</sequence>
<protein>
    <submittedName>
        <fullName evidence="8">YtjB family periplasmic protein</fullName>
    </submittedName>
</protein>
<evidence type="ECO:0000256" key="1">
    <source>
        <dbReference type="ARBA" id="ARBA00004236"/>
    </source>
</evidence>
<accession>A0ABV4N7T7</accession>